<evidence type="ECO:0000313" key="5">
    <source>
        <dbReference type="EMBL" id="TGN65381.1"/>
    </source>
</evidence>
<evidence type="ECO:0000259" key="4">
    <source>
        <dbReference type="PROSITE" id="PS51755"/>
    </source>
</evidence>
<dbReference type="PROSITE" id="PS51755">
    <property type="entry name" value="OMPR_PHOB"/>
    <property type="match status" value="1"/>
</dbReference>
<reference evidence="5 6" key="1">
    <citation type="submission" date="2019-04" db="EMBL/GenBank/DDBJ databases">
        <title>Three New Species of Nocardioides, Nocardioides euryhalodurans sp. nov., Nocardioides seonyuensis sp. nov. and Nocardioides eburneoflavus sp. nov. Isolated from Soil.</title>
        <authorList>
            <person name="Roh S.G."/>
            <person name="Lee C."/>
            <person name="Kim M.-K."/>
            <person name="Kim S.B."/>
        </authorList>
    </citation>
    <scope>NUCLEOTIDE SEQUENCE [LARGE SCALE GENOMIC DNA]</scope>
    <source>
        <strain evidence="5 6">MMS17-SY213</strain>
    </source>
</reference>
<keyword evidence="2 3" id="KW-0238">DNA-binding</keyword>
<sequence>MLTVALLGAVEVRDNGSILTVPAGRTTELLVRLALAPGVRVRTDELLEDLWGGAAASRNTLQSKVSQLRRALGSADLVRGTGDGYLLAVEPHQVDVGRAIALAAEASAALERGASAEAAARALEGLSLFRGDVLMECGDWAAPYRVQLEEVRLTLVEVAMTSRTDLGAGGELIGELEALVTQHPLRERLWASLITALYRSGRQAEALTAYARVRTLLVEELGVEPGPELRDLEAQVLRQGALVSNPRPHDALVRPGNLPERAAELIGRDGDVAQVMQSMDDHRLVTLVGTAGIGKTACALAAAQRRHLPGGVWLIRLESLDGSADLRNVVAGHLHVSGGEAALLERLSGAQTLLLLDNCEHVVEAVAGLVTWLQATVPSVRFLLTSQVPLRVDGESVHHLAPLEPADAVTLFATRAKALRPRFALDDRTTDLVGDICRSLDGLPLAIELAAGRARSMSVPDIARRLDDRFTLLRDPSSTDAERRRALAGAIGWSYDLLFPDDQRGLWALSCFAGGATLDAIEHVLLALGVPPAATVDVITRLVDRSLVEVDTAVGGDVRYRLLDSIATFAGARLEDSGGTLLARAAHAAWYADMSRWCQQRVRTAEQPMCLRLARAERDNLDAALAWCNGHDPALGAEIATRMGWTWVVMGEGAAGAARLRKANSVQAEPRHRLEAHLLAGWLEASAGDVTLAEQDLAAARRLAVELADAGAEADVDRHEAFLALQQGRPDLAATLADRSIEAHQQAGQRWEEAASRVLDAYAALMQGDTSTAAREAAGAAEILTPIDDAWGLVHAQGLLAGVAQAEGRLEDAVHSLREAAEKSRLLGFPGQAALHLANLGDVERHLGNDRRAARTLRRAIGLALAGGDGRLAATARLRLAQLLRAEGDAVAAIDLLERNVEWYAHAGGGDGALLSRCLLAAETRDEPTLASVLDQARRMQDVAVQVHALDAQARHAALDARSIHAHSLLEQADAAAARAPTGVPERERHDKRQALLLLAAVGAG</sequence>
<dbReference type="Pfam" id="PF00486">
    <property type="entry name" value="Trans_reg_C"/>
    <property type="match status" value="1"/>
</dbReference>
<comment type="similarity">
    <text evidence="1">Belongs to the AfsR/DnrI/RedD regulatory family.</text>
</comment>
<dbReference type="SUPFAM" id="SSF52540">
    <property type="entry name" value="P-loop containing nucleoside triphosphate hydrolases"/>
    <property type="match status" value="1"/>
</dbReference>
<dbReference type="InterPro" id="IPR001867">
    <property type="entry name" value="OmpR/PhoB-type_DNA-bd"/>
</dbReference>
<dbReference type="OrthoDB" id="3755432at2"/>
<evidence type="ECO:0000313" key="6">
    <source>
        <dbReference type="Proteomes" id="UP000297496"/>
    </source>
</evidence>
<dbReference type="RefSeq" id="WP_135839878.1">
    <property type="nucleotide sequence ID" value="NZ_SRRO01000001.1"/>
</dbReference>
<dbReference type="CDD" id="cd15831">
    <property type="entry name" value="BTAD"/>
    <property type="match status" value="1"/>
</dbReference>
<feature type="DNA-binding region" description="OmpR/PhoB-type" evidence="3">
    <location>
        <begin position="1"/>
        <end position="89"/>
    </location>
</feature>
<dbReference type="GO" id="GO:0003677">
    <property type="term" value="F:DNA binding"/>
    <property type="evidence" value="ECO:0007669"/>
    <property type="project" value="UniProtKB-UniRule"/>
</dbReference>
<gene>
    <name evidence="5" type="ORF">EXE59_16520</name>
</gene>
<dbReference type="Proteomes" id="UP000297496">
    <property type="component" value="Unassembled WGS sequence"/>
</dbReference>
<dbReference type="PANTHER" id="PTHR47691">
    <property type="entry name" value="REGULATOR-RELATED"/>
    <property type="match status" value="1"/>
</dbReference>
<evidence type="ECO:0000256" key="2">
    <source>
        <dbReference type="ARBA" id="ARBA00023125"/>
    </source>
</evidence>
<keyword evidence="6" id="KW-1185">Reference proteome</keyword>
<dbReference type="GO" id="GO:0000160">
    <property type="term" value="P:phosphorelay signal transduction system"/>
    <property type="evidence" value="ECO:0007669"/>
    <property type="project" value="InterPro"/>
</dbReference>
<dbReference type="SMART" id="SM00862">
    <property type="entry name" value="Trans_reg_C"/>
    <property type="match status" value="1"/>
</dbReference>
<dbReference type="PANTHER" id="PTHR47691:SF3">
    <property type="entry name" value="HTH-TYPE TRANSCRIPTIONAL REGULATOR RV0890C-RELATED"/>
    <property type="match status" value="1"/>
</dbReference>
<feature type="domain" description="OmpR/PhoB-type" evidence="4">
    <location>
        <begin position="1"/>
        <end position="89"/>
    </location>
</feature>
<dbReference type="Gene3D" id="3.40.50.300">
    <property type="entry name" value="P-loop containing nucleotide triphosphate hydrolases"/>
    <property type="match status" value="1"/>
</dbReference>
<dbReference type="InterPro" id="IPR005158">
    <property type="entry name" value="BTAD"/>
</dbReference>
<dbReference type="SUPFAM" id="SSF46894">
    <property type="entry name" value="C-terminal effector domain of the bipartite response regulators"/>
    <property type="match status" value="1"/>
</dbReference>
<protein>
    <submittedName>
        <fullName evidence="5">Transcriptional activator domain-containing protein</fullName>
    </submittedName>
</protein>
<dbReference type="InterPro" id="IPR016032">
    <property type="entry name" value="Sig_transdc_resp-reg_C-effctor"/>
</dbReference>
<proteinExistence type="inferred from homology"/>
<organism evidence="5 6">
    <name type="scientific">Nocardioides eburneiflavus</name>
    <dbReference type="NCBI Taxonomy" id="2518372"/>
    <lineage>
        <taxon>Bacteria</taxon>
        <taxon>Bacillati</taxon>
        <taxon>Actinomycetota</taxon>
        <taxon>Actinomycetes</taxon>
        <taxon>Propionibacteriales</taxon>
        <taxon>Nocardioidaceae</taxon>
        <taxon>Nocardioides</taxon>
    </lineage>
</organism>
<dbReference type="InterPro" id="IPR011990">
    <property type="entry name" value="TPR-like_helical_dom_sf"/>
</dbReference>
<dbReference type="SMART" id="SM01043">
    <property type="entry name" value="BTAD"/>
    <property type="match status" value="1"/>
</dbReference>
<dbReference type="GO" id="GO:0006355">
    <property type="term" value="P:regulation of DNA-templated transcription"/>
    <property type="evidence" value="ECO:0007669"/>
    <property type="project" value="InterPro"/>
</dbReference>
<dbReference type="PRINTS" id="PR00364">
    <property type="entry name" value="DISEASERSIST"/>
</dbReference>
<dbReference type="Gene3D" id="1.25.40.10">
    <property type="entry name" value="Tetratricopeptide repeat domain"/>
    <property type="match status" value="2"/>
</dbReference>
<name>A0A4Z1BVT4_9ACTN</name>
<dbReference type="InterPro" id="IPR036388">
    <property type="entry name" value="WH-like_DNA-bd_sf"/>
</dbReference>
<dbReference type="Pfam" id="PF03704">
    <property type="entry name" value="BTAD"/>
    <property type="match status" value="1"/>
</dbReference>
<dbReference type="InterPro" id="IPR027417">
    <property type="entry name" value="P-loop_NTPase"/>
</dbReference>
<dbReference type="EMBL" id="SRRO01000001">
    <property type="protein sequence ID" value="TGN65381.1"/>
    <property type="molecule type" value="Genomic_DNA"/>
</dbReference>
<dbReference type="AlphaFoldDB" id="A0A4Z1BVT4"/>
<dbReference type="Gene3D" id="1.10.10.10">
    <property type="entry name" value="Winged helix-like DNA-binding domain superfamily/Winged helix DNA-binding domain"/>
    <property type="match status" value="1"/>
</dbReference>
<dbReference type="SUPFAM" id="SSF48452">
    <property type="entry name" value="TPR-like"/>
    <property type="match status" value="2"/>
</dbReference>
<comment type="caution">
    <text evidence="5">The sequence shown here is derived from an EMBL/GenBank/DDBJ whole genome shotgun (WGS) entry which is preliminary data.</text>
</comment>
<evidence type="ECO:0000256" key="1">
    <source>
        <dbReference type="ARBA" id="ARBA00005820"/>
    </source>
</evidence>
<evidence type="ECO:0000256" key="3">
    <source>
        <dbReference type="PROSITE-ProRule" id="PRU01091"/>
    </source>
</evidence>
<accession>A0A4Z1BVT4</accession>